<dbReference type="InterPro" id="IPR013328">
    <property type="entry name" value="6PGD_dom2"/>
</dbReference>
<dbReference type="Pfam" id="PF08546">
    <property type="entry name" value="ApbA_C"/>
    <property type="match status" value="1"/>
</dbReference>
<dbReference type="InterPro" id="IPR036291">
    <property type="entry name" value="NAD(P)-bd_dom_sf"/>
</dbReference>
<dbReference type="EMBL" id="NOXS01000027">
    <property type="protein sequence ID" value="OYQ20576.1"/>
    <property type="molecule type" value="Genomic_DNA"/>
</dbReference>
<comment type="pathway">
    <text evidence="1">Cofactor biosynthesis; (R)-pantothenate biosynthesis; (R)-pantoate from 3-methyl-2-oxobutanoate: step 2/2.</text>
</comment>
<comment type="catalytic activity">
    <reaction evidence="6">
        <text>(R)-pantoate + NADP(+) = 2-dehydropantoate + NADPH + H(+)</text>
        <dbReference type="Rhea" id="RHEA:16233"/>
        <dbReference type="ChEBI" id="CHEBI:11561"/>
        <dbReference type="ChEBI" id="CHEBI:15378"/>
        <dbReference type="ChEBI" id="CHEBI:15980"/>
        <dbReference type="ChEBI" id="CHEBI:57783"/>
        <dbReference type="ChEBI" id="CHEBI:58349"/>
        <dbReference type="EC" id="1.1.1.169"/>
    </reaction>
</comment>
<dbReference type="AlphaFoldDB" id="A0A255XUA6"/>
<feature type="domain" description="Ketopantoate reductase N-terminal" evidence="7">
    <location>
        <begin position="3"/>
        <end position="104"/>
    </location>
</feature>
<keyword evidence="4" id="KW-0566">Pantothenate biosynthesis</keyword>
<evidence type="ECO:0000256" key="2">
    <source>
        <dbReference type="ARBA" id="ARBA00013014"/>
    </source>
</evidence>
<dbReference type="InterPro" id="IPR008927">
    <property type="entry name" value="6-PGluconate_DH-like_C_sf"/>
</dbReference>
<evidence type="ECO:0000256" key="3">
    <source>
        <dbReference type="ARBA" id="ARBA00019465"/>
    </source>
</evidence>
<evidence type="ECO:0000313" key="10">
    <source>
        <dbReference type="Proteomes" id="UP000216361"/>
    </source>
</evidence>
<dbReference type="Proteomes" id="UP000216361">
    <property type="component" value="Unassembled WGS sequence"/>
</dbReference>
<dbReference type="InterPro" id="IPR013332">
    <property type="entry name" value="KPR_N"/>
</dbReference>
<organism evidence="9 10">
    <name type="scientific">Elstera cyanobacteriorum</name>
    <dbReference type="NCBI Taxonomy" id="2022747"/>
    <lineage>
        <taxon>Bacteria</taxon>
        <taxon>Pseudomonadati</taxon>
        <taxon>Pseudomonadota</taxon>
        <taxon>Alphaproteobacteria</taxon>
        <taxon>Rhodospirillales</taxon>
        <taxon>Rhodospirillaceae</taxon>
        <taxon>Elstera</taxon>
    </lineage>
</organism>
<dbReference type="PANTHER" id="PTHR21708">
    <property type="entry name" value="PROBABLE 2-DEHYDROPANTOATE 2-REDUCTASE"/>
    <property type="match status" value="1"/>
</dbReference>
<evidence type="ECO:0000256" key="5">
    <source>
        <dbReference type="ARBA" id="ARBA00032024"/>
    </source>
</evidence>
<name>A0A255XUA6_9PROT</name>
<comment type="caution">
    <text evidence="9">The sequence shown here is derived from an EMBL/GenBank/DDBJ whole genome shotgun (WGS) entry which is preliminary data.</text>
</comment>
<dbReference type="GO" id="GO:0008677">
    <property type="term" value="F:2-dehydropantoate 2-reductase activity"/>
    <property type="evidence" value="ECO:0007669"/>
    <property type="project" value="UniProtKB-EC"/>
</dbReference>
<dbReference type="Gene3D" id="3.40.50.720">
    <property type="entry name" value="NAD(P)-binding Rossmann-like Domain"/>
    <property type="match status" value="1"/>
</dbReference>
<dbReference type="GO" id="GO:0015940">
    <property type="term" value="P:pantothenate biosynthetic process"/>
    <property type="evidence" value="ECO:0007669"/>
    <property type="project" value="UniProtKB-UniPathway"/>
</dbReference>
<dbReference type="PANTHER" id="PTHR21708:SF45">
    <property type="entry name" value="2-DEHYDROPANTOATE 2-REDUCTASE"/>
    <property type="match status" value="1"/>
</dbReference>
<dbReference type="UniPathway" id="UPA00028">
    <property type="reaction ID" value="UER00004"/>
</dbReference>
<dbReference type="Pfam" id="PF02558">
    <property type="entry name" value="ApbA"/>
    <property type="match status" value="1"/>
</dbReference>
<dbReference type="SUPFAM" id="SSF48179">
    <property type="entry name" value="6-phosphogluconate dehydrogenase C-terminal domain-like"/>
    <property type="match status" value="1"/>
</dbReference>
<proteinExistence type="predicted"/>
<protein>
    <recommendedName>
        <fullName evidence="3">2-dehydropantoate 2-reductase</fullName>
        <ecNumber evidence="2">1.1.1.169</ecNumber>
    </recommendedName>
    <alternativeName>
        <fullName evidence="5">Ketopantoate reductase</fullName>
    </alternativeName>
</protein>
<evidence type="ECO:0000256" key="4">
    <source>
        <dbReference type="ARBA" id="ARBA00022655"/>
    </source>
</evidence>
<accession>A0A255XUA6</accession>
<dbReference type="OrthoDB" id="247668at2"/>
<gene>
    <name evidence="9" type="ORF">CHR90_04165</name>
</gene>
<dbReference type="InterPro" id="IPR051402">
    <property type="entry name" value="KPR-Related"/>
</dbReference>
<keyword evidence="10" id="KW-1185">Reference proteome</keyword>
<evidence type="ECO:0000259" key="8">
    <source>
        <dbReference type="Pfam" id="PF08546"/>
    </source>
</evidence>
<dbReference type="RefSeq" id="WP_094407727.1">
    <property type="nucleotide sequence ID" value="NZ_BMJZ01000009.1"/>
</dbReference>
<dbReference type="FunFam" id="1.10.1040.10:FF:000017">
    <property type="entry name" value="2-dehydropantoate 2-reductase"/>
    <property type="match status" value="1"/>
</dbReference>
<evidence type="ECO:0000256" key="6">
    <source>
        <dbReference type="ARBA" id="ARBA00048793"/>
    </source>
</evidence>
<dbReference type="NCBIfam" id="NF005089">
    <property type="entry name" value="PRK06522.1-4"/>
    <property type="match status" value="1"/>
</dbReference>
<evidence type="ECO:0000256" key="1">
    <source>
        <dbReference type="ARBA" id="ARBA00004994"/>
    </source>
</evidence>
<dbReference type="EC" id="1.1.1.169" evidence="2"/>
<dbReference type="GO" id="GO:0005737">
    <property type="term" value="C:cytoplasm"/>
    <property type="evidence" value="ECO:0007669"/>
    <property type="project" value="TreeGrafter"/>
</dbReference>
<dbReference type="InterPro" id="IPR013752">
    <property type="entry name" value="KPA_reductase"/>
</dbReference>
<evidence type="ECO:0000313" key="9">
    <source>
        <dbReference type="EMBL" id="OYQ20576.1"/>
    </source>
</evidence>
<evidence type="ECO:0000259" key="7">
    <source>
        <dbReference type="Pfam" id="PF02558"/>
    </source>
</evidence>
<dbReference type="SUPFAM" id="SSF51735">
    <property type="entry name" value="NAD(P)-binding Rossmann-fold domains"/>
    <property type="match status" value="1"/>
</dbReference>
<reference evidence="9 10" key="1">
    <citation type="submission" date="2017-07" db="EMBL/GenBank/DDBJ databases">
        <title>Elstera cyanobacteriorum sp. nov., a novel bacterium isolated from cyanobacterial aggregates in a eutrophic lake.</title>
        <authorList>
            <person name="Cai H."/>
        </authorList>
    </citation>
    <scope>NUCLEOTIDE SEQUENCE [LARGE SCALE GENOMIC DNA]</scope>
    <source>
        <strain evidence="9 10">TH019</strain>
    </source>
</reference>
<feature type="domain" description="Ketopantoate reductase C-terminal" evidence="8">
    <location>
        <begin position="198"/>
        <end position="317"/>
    </location>
</feature>
<dbReference type="Gene3D" id="1.10.1040.10">
    <property type="entry name" value="N-(1-d-carboxylethyl)-l-norvaline Dehydrogenase, domain 2"/>
    <property type="match status" value="1"/>
</dbReference>
<sequence length="321" mass="33609">MKITILGAGAIGGNIAAHLARGGLEVSVVARGAHLAAIQANGLRFTSPSADFTVRLRATDRPEDLGPQDLVIATAKAHSLPAAVPGLKALLGPDTPVIYGINGVPWWYFHGHPNPTWAEKRIDRLDPDGGLWDGVGVDRTIGCVLTSPMTVTAPGVVHCNWDKSSFMLGEPTGGLTPRLTGLVDALKPALDGVGATPDIRTAVWSKIILNLAGSSIGVLSASTAGDIPARPELKDLYRKILEEGAAVAAGLGVTVSADFDGRMAAMMGTTHRASMLQDLEAGRPLELDAQFDAVRDLARLAGVPTPVLDILVPLLRMRARQ</sequence>